<comment type="caution">
    <text evidence="1">Lacks conserved residue(s) required for the propagation of feature annotation.</text>
</comment>
<dbReference type="SMART" id="SM00448">
    <property type="entry name" value="REC"/>
    <property type="match status" value="2"/>
</dbReference>
<feature type="domain" description="Response regulatory" evidence="2">
    <location>
        <begin position="144"/>
        <end position="261"/>
    </location>
</feature>
<evidence type="ECO:0000313" key="4">
    <source>
        <dbReference type="Proteomes" id="UP000009145"/>
    </source>
</evidence>
<keyword evidence="1" id="KW-0597">Phosphoprotein</keyword>
<dbReference type="PANTHER" id="PTHR43228:SF1">
    <property type="entry name" value="TWO-COMPONENT RESPONSE REGULATOR ARR22"/>
    <property type="match status" value="1"/>
</dbReference>
<dbReference type="STRING" id="754477.Q7C_2004"/>
<dbReference type="Gene3D" id="3.40.50.2300">
    <property type="match status" value="2"/>
</dbReference>
<dbReference type="InterPro" id="IPR052048">
    <property type="entry name" value="ST_Response_Regulator"/>
</dbReference>
<evidence type="ECO:0000259" key="2">
    <source>
        <dbReference type="PROSITE" id="PS50110"/>
    </source>
</evidence>
<feature type="modified residue" description="4-aspartylphosphate" evidence="1">
    <location>
        <position position="194"/>
    </location>
</feature>
<dbReference type="eggNOG" id="COG2204">
    <property type="taxonomic scope" value="Bacteria"/>
</dbReference>
<dbReference type="PANTHER" id="PTHR43228">
    <property type="entry name" value="TWO-COMPONENT RESPONSE REGULATOR"/>
    <property type="match status" value="1"/>
</dbReference>
<dbReference type="SUPFAM" id="SSF52172">
    <property type="entry name" value="CheY-like"/>
    <property type="match status" value="2"/>
</dbReference>
<name>I1YJQ1_METFJ</name>
<evidence type="ECO:0000256" key="1">
    <source>
        <dbReference type="PROSITE-ProRule" id="PRU00169"/>
    </source>
</evidence>
<dbReference type="OrthoDB" id="5700660at2"/>
<sequence>MQQLDESQLSILLIEPSTTQLKIIMRELQAAGVKKIDGVSDAEAALDQIRRYPPDLVISAMYLPDSTAVELLQQIRAENAACLFMLISSETDPEALEPLRQAGVVAILPKPFQSEDLRRALHTTVDHVDPQELQLENYDPANLRVLLVDDSTTSRNHIGRILDSLGIGHIVKVENGLEAITHLQKQPFDLVVSDLNMPEMDGQALTQFVRKQLGDTFLPILIVTSEQDETRLSQVQQSGISALMDKPFEPEIIRQTLCRLLDGTD</sequence>
<dbReference type="InterPro" id="IPR001789">
    <property type="entry name" value="Sig_transdc_resp-reg_receiver"/>
</dbReference>
<dbReference type="PATRIC" id="fig|754477.3.peg.1973"/>
<dbReference type="eggNOG" id="COG3706">
    <property type="taxonomic scope" value="Bacteria"/>
</dbReference>
<dbReference type="InterPro" id="IPR011006">
    <property type="entry name" value="CheY-like_superfamily"/>
</dbReference>
<dbReference type="KEGG" id="mec:Q7C_2004"/>
<keyword evidence="4" id="KW-1185">Reference proteome</keyword>
<dbReference type="EMBL" id="CP003380">
    <property type="protein sequence ID" value="AFJ03144.1"/>
    <property type="molecule type" value="Genomic_DNA"/>
</dbReference>
<accession>I1YJQ1</accession>
<organism evidence="3 4">
    <name type="scientific">Methylophaga frappieri (strain ATCC BAA-2434 / DSM 25690 / JAM7)</name>
    <dbReference type="NCBI Taxonomy" id="754477"/>
    <lineage>
        <taxon>Bacteria</taxon>
        <taxon>Pseudomonadati</taxon>
        <taxon>Pseudomonadota</taxon>
        <taxon>Gammaproteobacteria</taxon>
        <taxon>Thiotrichales</taxon>
        <taxon>Piscirickettsiaceae</taxon>
        <taxon>Methylophaga</taxon>
    </lineage>
</organism>
<feature type="domain" description="Response regulatory" evidence="2">
    <location>
        <begin position="10"/>
        <end position="125"/>
    </location>
</feature>
<dbReference type="AlphaFoldDB" id="I1YJQ1"/>
<dbReference type="GO" id="GO:0000160">
    <property type="term" value="P:phosphorelay signal transduction system"/>
    <property type="evidence" value="ECO:0007669"/>
    <property type="project" value="InterPro"/>
</dbReference>
<gene>
    <name evidence="3" type="ordered locus">Q7C_2004</name>
</gene>
<dbReference type="Pfam" id="PF00072">
    <property type="entry name" value="Response_reg"/>
    <property type="match status" value="2"/>
</dbReference>
<dbReference type="PROSITE" id="PS50110">
    <property type="entry name" value="RESPONSE_REGULATORY"/>
    <property type="match status" value="2"/>
</dbReference>
<keyword evidence="3" id="KW-0675">Receptor</keyword>
<evidence type="ECO:0000313" key="3">
    <source>
        <dbReference type="EMBL" id="AFJ03144.1"/>
    </source>
</evidence>
<reference evidence="3 4" key="1">
    <citation type="journal article" date="2012" name="J. Bacteriol.">
        <title>Complete genome sequences of Methylophaga sp. strain JAM1 and Methylophaga sp. strain JAM7.</title>
        <authorList>
            <person name="Villeneuve C."/>
            <person name="Martineau C."/>
            <person name="Mauffrey F."/>
            <person name="Villemur R."/>
        </authorList>
    </citation>
    <scope>NUCLEOTIDE SEQUENCE [LARGE SCALE GENOMIC DNA]</scope>
    <source>
        <strain evidence="3 4">JAM7</strain>
    </source>
</reference>
<dbReference type="RefSeq" id="WP_014704563.1">
    <property type="nucleotide sequence ID" value="NC_017856.1"/>
</dbReference>
<dbReference type="HOGENOM" id="CLU_1041351_0_0_6"/>
<proteinExistence type="predicted"/>
<dbReference type="Proteomes" id="UP000009145">
    <property type="component" value="Chromosome"/>
</dbReference>
<protein>
    <submittedName>
        <fullName evidence="3">Chemotaxis regulator-transmits chemoreceptor signals to flagelllar motor components CheY</fullName>
    </submittedName>
</protein>